<dbReference type="Pfam" id="PF10251">
    <property type="entry name" value="PEN-2"/>
    <property type="match status" value="1"/>
</dbReference>
<sequence>MSTGLEILNSSGRQEVVERKYVGISRRLYLCGYLGLPVLWLFHVLFFRHGIVVKLNLGSSVKQDIRKSKLALVIVSSLFLVWLIFLRIWNGGPQTIEIF</sequence>
<evidence type="ECO:0008006" key="4">
    <source>
        <dbReference type="Google" id="ProtNLM"/>
    </source>
</evidence>
<feature type="transmembrane region" description="Helical" evidence="1">
    <location>
        <begin position="28"/>
        <end position="50"/>
    </location>
</feature>
<dbReference type="KEGG" id="gsl:Gasu_16480"/>
<dbReference type="EMBL" id="KB454494">
    <property type="protein sequence ID" value="EME31153.1"/>
    <property type="molecule type" value="Genomic_DNA"/>
</dbReference>
<feature type="transmembrane region" description="Helical" evidence="1">
    <location>
        <begin position="70"/>
        <end position="89"/>
    </location>
</feature>
<evidence type="ECO:0000256" key="1">
    <source>
        <dbReference type="SAM" id="Phobius"/>
    </source>
</evidence>
<dbReference type="InterPro" id="IPR019379">
    <property type="entry name" value="Gamma_Secretase_Asp_P_PEN2"/>
</dbReference>
<dbReference type="Gramene" id="EME31153">
    <property type="protein sequence ID" value="EME31153"/>
    <property type="gene ID" value="Gasu_16480"/>
</dbReference>
<accession>M2Y5A8</accession>
<gene>
    <name evidence="2" type="ORF">Gasu_16480</name>
</gene>
<dbReference type="Proteomes" id="UP000030680">
    <property type="component" value="Unassembled WGS sequence"/>
</dbReference>
<dbReference type="OrthoDB" id="10355276at2759"/>
<reference evidence="3" key="1">
    <citation type="journal article" date="2013" name="Science">
        <title>Gene transfer from bacteria and archaea facilitated evolution of an extremophilic eukaryote.</title>
        <authorList>
            <person name="Schonknecht G."/>
            <person name="Chen W.H."/>
            <person name="Ternes C.M."/>
            <person name="Barbier G.G."/>
            <person name="Shrestha R.P."/>
            <person name="Stanke M."/>
            <person name="Brautigam A."/>
            <person name="Baker B.J."/>
            <person name="Banfield J.F."/>
            <person name="Garavito R.M."/>
            <person name="Carr K."/>
            <person name="Wilkerson C."/>
            <person name="Rensing S.A."/>
            <person name="Gagneul D."/>
            <person name="Dickenson N.E."/>
            <person name="Oesterhelt C."/>
            <person name="Lercher M.J."/>
            <person name="Weber A.P."/>
        </authorList>
    </citation>
    <scope>NUCLEOTIDE SEQUENCE [LARGE SCALE GENOMIC DNA]</scope>
    <source>
        <strain evidence="3">074W</strain>
    </source>
</reference>
<dbReference type="GeneID" id="17089825"/>
<proteinExistence type="predicted"/>
<keyword evidence="3" id="KW-1185">Reference proteome</keyword>
<evidence type="ECO:0000313" key="3">
    <source>
        <dbReference type="Proteomes" id="UP000030680"/>
    </source>
</evidence>
<evidence type="ECO:0000313" key="2">
    <source>
        <dbReference type="EMBL" id="EME31153.1"/>
    </source>
</evidence>
<keyword evidence="1" id="KW-0472">Membrane</keyword>
<name>M2Y5A8_GALSU</name>
<protein>
    <recommendedName>
        <fullName evidence="4">Gamma-secretase subunit PEN-2</fullName>
    </recommendedName>
</protein>
<organism evidence="2 3">
    <name type="scientific">Galdieria sulphuraria</name>
    <name type="common">Red alga</name>
    <dbReference type="NCBI Taxonomy" id="130081"/>
    <lineage>
        <taxon>Eukaryota</taxon>
        <taxon>Rhodophyta</taxon>
        <taxon>Bangiophyceae</taxon>
        <taxon>Galdieriales</taxon>
        <taxon>Galdieriaceae</taxon>
        <taxon>Galdieria</taxon>
    </lineage>
</organism>
<keyword evidence="1" id="KW-0812">Transmembrane</keyword>
<keyword evidence="1" id="KW-1133">Transmembrane helix</keyword>
<dbReference type="RefSeq" id="XP_005707673.1">
    <property type="nucleotide sequence ID" value="XM_005707616.1"/>
</dbReference>
<dbReference type="AlphaFoldDB" id="M2Y5A8"/>